<dbReference type="PANTHER" id="PTHR31672:SF13">
    <property type="entry name" value="F-BOX PROTEIN CPR30-LIKE"/>
    <property type="match status" value="1"/>
</dbReference>
<evidence type="ECO:0000313" key="4">
    <source>
        <dbReference type="Proteomes" id="UP001443914"/>
    </source>
</evidence>
<dbReference type="InterPro" id="IPR017451">
    <property type="entry name" value="F-box-assoc_interact_dom"/>
</dbReference>
<dbReference type="Gene3D" id="1.20.1280.50">
    <property type="match status" value="1"/>
</dbReference>
<comment type="caution">
    <text evidence="3">The sequence shown here is derived from an EMBL/GenBank/DDBJ whole genome shotgun (WGS) entry which is preliminary data.</text>
</comment>
<dbReference type="SUPFAM" id="SSF50965">
    <property type="entry name" value="Galactose oxidase, central domain"/>
    <property type="match status" value="1"/>
</dbReference>
<evidence type="ECO:0000259" key="1">
    <source>
        <dbReference type="Pfam" id="PF00646"/>
    </source>
</evidence>
<evidence type="ECO:0000313" key="3">
    <source>
        <dbReference type="EMBL" id="KAK9699587.1"/>
    </source>
</evidence>
<keyword evidence="4" id="KW-1185">Reference proteome</keyword>
<dbReference type="AlphaFoldDB" id="A0AAW1J877"/>
<dbReference type="InterPro" id="IPR015915">
    <property type="entry name" value="Kelch-typ_b-propeller"/>
</dbReference>
<dbReference type="InterPro" id="IPR036047">
    <property type="entry name" value="F-box-like_dom_sf"/>
</dbReference>
<dbReference type="Pfam" id="PF00646">
    <property type="entry name" value="F-box"/>
    <property type="match status" value="1"/>
</dbReference>
<organism evidence="3 4">
    <name type="scientific">Saponaria officinalis</name>
    <name type="common">Common soapwort</name>
    <name type="synonym">Lychnis saponaria</name>
    <dbReference type="NCBI Taxonomy" id="3572"/>
    <lineage>
        <taxon>Eukaryota</taxon>
        <taxon>Viridiplantae</taxon>
        <taxon>Streptophyta</taxon>
        <taxon>Embryophyta</taxon>
        <taxon>Tracheophyta</taxon>
        <taxon>Spermatophyta</taxon>
        <taxon>Magnoliopsida</taxon>
        <taxon>eudicotyledons</taxon>
        <taxon>Gunneridae</taxon>
        <taxon>Pentapetalae</taxon>
        <taxon>Caryophyllales</taxon>
        <taxon>Caryophyllaceae</taxon>
        <taxon>Caryophylleae</taxon>
        <taxon>Saponaria</taxon>
    </lineage>
</organism>
<feature type="domain" description="F-box" evidence="1">
    <location>
        <begin position="3"/>
        <end position="43"/>
    </location>
</feature>
<feature type="domain" description="F-box associated beta-propeller type 1" evidence="2">
    <location>
        <begin position="94"/>
        <end position="282"/>
    </location>
</feature>
<dbReference type="InterPro" id="IPR011043">
    <property type="entry name" value="Gal_Oxase/kelch_b-propeller"/>
</dbReference>
<dbReference type="InterPro" id="IPR001810">
    <property type="entry name" value="F-box_dom"/>
</dbReference>
<dbReference type="PANTHER" id="PTHR31672">
    <property type="entry name" value="BNACNNG10540D PROTEIN"/>
    <property type="match status" value="1"/>
</dbReference>
<name>A0AAW1J877_SAPOF</name>
<accession>A0AAW1J877</accession>
<dbReference type="Pfam" id="PF07734">
    <property type="entry name" value="FBA_1"/>
    <property type="match status" value="1"/>
</dbReference>
<evidence type="ECO:0000259" key="2">
    <source>
        <dbReference type="Pfam" id="PF07734"/>
    </source>
</evidence>
<sequence length="379" mass="44457">MANIPEDILHLCILPRLPVKSVIRFKCVSKSWQTLISSPNFIRLHHCHTQSSDTNRLIISANPDSTYFHIYNLDSLLDPPSIFPYPITEILNFRVHAIIVTSCGFFLLIQIRRYRKSNKLILLNPSTRSYHLIPSQNLPHDCLSVKFGLYLDEDNDDYKIVRISSTDHPQDRYTWETMIYSFKTNSWRLIETKVKSAMFYTGNLTAFVVNNLLHIFVSATNRSIKTVRIGCFDIRAEQWTNDIALPNYNLDEYSLHVLDGSICVIGDEYEIPGIYSVWVMKDDWVKLMSTRLHYFRYNQYYPITYRPGSRHELLCKRNGHSGFYWYDLQDKVGRYAASYNDAYARGRYCIEHVCKGSLITFANKLQIPFRNNIYNNEYT</sequence>
<proteinExistence type="predicted"/>
<dbReference type="SUPFAM" id="SSF81383">
    <property type="entry name" value="F-box domain"/>
    <property type="match status" value="1"/>
</dbReference>
<dbReference type="InterPro" id="IPR050796">
    <property type="entry name" value="SCF_F-box_component"/>
</dbReference>
<gene>
    <name evidence="3" type="ORF">RND81_08G183600</name>
</gene>
<dbReference type="EMBL" id="JBDFQZ010000008">
    <property type="protein sequence ID" value="KAK9699587.1"/>
    <property type="molecule type" value="Genomic_DNA"/>
</dbReference>
<dbReference type="Gene3D" id="2.120.10.80">
    <property type="entry name" value="Kelch-type beta propeller"/>
    <property type="match status" value="1"/>
</dbReference>
<evidence type="ECO:0008006" key="5">
    <source>
        <dbReference type="Google" id="ProtNLM"/>
    </source>
</evidence>
<protein>
    <recommendedName>
        <fullName evidence="5">F-box domain-containing protein</fullName>
    </recommendedName>
</protein>
<dbReference type="CDD" id="cd22157">
    <property type="entry name" value="F-box_AtFBW1-like"/>
    <property type="match status" value="1"/>
</dbReference>
<reference evidence="3" key="1">
    <citation type="submission" date="2024-03" db="EMBL/GenBank/DDBJ databases">
        <title>WGS assembly of Saponaria officinalis var. Norfolk2.</title>
        <authorList>
            <person name="Jenkins J."/>
            <person name="Shu S."/>
            <person name="Grimwood J."/>
            <person name="Barry K."/>
            <person name="Goodstein D."/>
            <person name="Schmutz J."/>
            <person name="Leebens-Mack J."/>
            <person name="Osbourn A."/>
        </authorList>
    </citation>
    <scope>NUCLEOTIDE SEQUENCE [LARGE SCALE GENOMIC DNA]</scope>
    <source>
        <strain evidence="3">JIC</strain>
    </source>
</reference>
<dbReference type="NCBIfam" id="TIGR01640">
    <property type="entry name" value="F_box_assoc_1"/>
    <property type="match status" value="1"/>
</dbReference>
<dbReference type="InterPro" id="IPR006527">
    <property type="entry name" value="F-box-assoc_dom_typ1"/>
</dbReference>
<dbReference type="Proteomes" id="UP001443914">
    <property type="component" value="Unassembled WGS sequence"/>
</dbReference>